<protein>
    <submittedName>
        <fullName evidence="2">Uncharacterized protein</fullName>
    </submittedName>
</protein>
<name>A0A1Y1WIG4_9FUNG</name>
<dbReference type="EMBL" id="MCFD01000002">
    <property type="protein sequence ID" value="ORX73370.1"/>
    <property type="molecule type" value="Genomic_DNA"/>
</dbReference>
<evidence type="ECO:0000313" key="2">
    <source>
        <dbReference type="EMBL" id="ORX73370.1"/>
    </source>
</evidence>
<dbReference type="OrthoDB" id="5553581at2759"/>
<evidence type="ECO:0000313" key="3">
    <source>
        <dbReference type="Proteomes" id="UP000193922"/>
    </source>
</evidence>
<accession>A0A1Y1WIG4</accession>
<dbReference type="AlphaFoldDB" id="A0A1Y1WIG4"/>
<dbReference type="GeneID" id="63803319"/>
<gene>
    <name evidence="2" type="ORF">DL89DRAFT_265449</name>
</gene>
<feature type="region of interest" description="Disordered" evidence="1">
    <location>
        <begin position="18"/>
        <end position="52"/>
    </location>
</feature>
<feature type="compositionally biased region" description="Basic residues" evidence="1">
    <location>
        <begin position="18"/>
        <end position="28"/>
    </location>
</feature>
<proteinExistence type="predicted"/>
<comment type="caution">
    <text evidence="2">The sequence shown here is derived from an EMBL/GenBank/DDBJ whole genome shotgun (WGS) entry which is preliminary data.</text>
</comment>
<evidence type="ECO:0000256" key="1">
    <source>
        <dbReference type="SAM" id="MobiDB-lite"/>
    </source>
</evidence>
<organism evidence="2 3">
    <name type="scientific">Linderina pennispora</name>
    <dbReference type="NCBI Taxonomy" id="61395"/>
    <lineage>
        <taxon>Eukaryota</taxon>
        <taxon>Fungi</taxon>
        <taxon>Fungi incertae sedis</taxon>
        <taxon>Zoopagomycota</taxon>
        <taxon>Kickxellomycotina</taxon>
        <taxon>Kickxellomycetes</taxon>
        <taxon>Kickxellales</taxon>
        <taxon>Kickxellaceae</taxon>
        <taxon>Linderina</taxon>
    </lineage>
</organism>
<reference evidence="2 3" key="1">
    <citation type="submission" date="2016-07" db="EMBL/GenBank/DDBJ databases">
        <title>Pervasive Adenine N6-methylation of Active Genes in Fungi.</title>
        <authorList>
            <consortium name="DOE Joint Genome Institute"/>
            <person name="Mondo S.J."/>
            <person name="Dannebaum R.O."/>
            <person name="Kuo R.C."/>
            <person name="Labutti K."/>
            <person name="Haridas S."/>
            <person name="Kuo A."/>
            <person name="Salamov A."/>
            <person name="Ahrendt S.R."/>
            <person name="Lipzen A."/>
            <person name="Sullivan W."/>
            <person name="Andreopoulos W.B."/>
            <person name="Clum A."/>
            <person name="Lindquist E."/>
            <person name="Daum C."/>
            <person name="Ramamoorthy G.K."/>
            <person name="Gryganskyi A."/>
            <person name="Culley D."/>
            <person name="Magnuson J.K."/>
            <person name="James T.Y."/>
            <person name="O'Malley M.A."/>
            <person name="Stajich J.E."/>
            <person name="Spatafora J.W."/>
            <person name="Visel A."/>
            <person name="Grigoriev I.V."/>
        </authorList>
    </citation>
    <scope>NUCLEOTIDE SEQUENCE [LARGE SCALE GENOMIC DNA]</scope>
    <source>
        <strain evidence="2 3">ATCC 12442</strain>
    </source>
</reference>
<keyword evidence="3" id="KW-1185">Reference proteome</keyword>
<sequence>MDKARILSNLSWSTKLRRSNSRHSKAGRRKEIAFPPPLPVESTDYSSATETEPFPTLQGSDFQLAMQHFADAPEDAYEPVSGFWQKLDRKLSAGGEDTMTRGIDQSMVDGVDGDGWRETYREFSDALAGDMHPVVAAFVAAQSSNSTVVLGAEHIWLMVLQALSAVVKTGHGEFAAGGNDKLWKELRKSSGVPARLTDTSERECRLFASHMDGYHPLYTSNGAAPIVMAAAVAGHVHTGRVEYGRMESSGSIRNVMMRKPRGIGRGARRSIRGLQLVGTIQAWSALCMMTRQLKETYAGQGIDWWLYRAHKVCGDLTNYFAAQFEFIDNEPTRRWRQWTLQALETTPGRFDGWLASLFSVDNTGTAIHTDKKFGMEWTKVPSGVDVQRVAVTKDSWQNLYSGFVGQQRMVRARVANRSGTLHGDDEFPAIVIRDCASTLTESDDTGFEEGEAGIECAVAPVIGWALDRQL</sequence>
<dbReference type="Proteomes" id="UP000193922">
    <property type="component" value="Unassembled WGS sequence"/>
</dbReference>
<dbReference type="RefSeq" id="XP_040746710.1">
    <property type="nucleotide sequence ID" value="XM_040886671.1"/>
</dbReference>